<keyword evidence="4" id="KW-1185">Reference proteome</keyword>
<dbReference type="CDD" id="cd16363">
    <property type="entry name" value="Col_Im_like"/>
    <property type="match status" value="1"/>
</dbReference>
<comment type="caution">
    <text evidence="3">The sequence shown here is derived from an EMBL/GenBank/DDBJ whole genome shotgun (WGS) entry which is preliminary data.</text>
</comment>
<dbReference type="AlphaFoldDB" id="A0A7W1XUW1"/>
<accession>A0A7W1XUW1</accession>
<dbReference type="EMBL" id="JACEOL010000064">
    <property type="protein sequence ID" value="MBA4603643.1"/>
    <property type="molecule type" value="Genomic_DNA"/>
</dbReference>
<evidence type="ECO:0000256" key="1">
    <source>
        <dbReference type="ARBA" id="ARBA00009346"/>
    </source>
</evidence>
<evidence type="ECO:0000313" key="3">
    <source>
        <dbReference type="EMBL" id="MBA4603643.1"/>
    </source>
</evidence>
<organism evidence="3 4">
    <name type="scientific">Thermoactinomyces mirandus</name>
    <dbReference type="NCBI Taxonomy" id="2756294"/>
    <lineage>
        <taxon>Bacteria</taxon>
        <taxon>Bacillati</taxon>
        <taxon>Bacillota</taxon>
        <taxon>Bacilli</taxon>
        <taxon>Bacillales</taxon>
        <taxon>Thermoactinomycetaceae</taxon>
        <taxon>Thermoactinomyces</taxon>
    </lineage>
</organism>
<keyword evidence="2" id="KW-0079">Bacteriocin immunity</keyword>
<proteinExistence type="inferred from homology"/>
<dbReference type="RefSeq" id="WP_181742118.1">
    <property type="nucleotide sequence ID" value="NZ_JACEOL010000064.1"/>
</dbReference>
<dbReference type="InterPro" id="IPR035900">
    <property type="entry name" value="Colicin_E_sf"/>
</dbReference>
<evidence type="ECO:0000256" key="2">
    <source>
        <dbReference type="ARBA" id="ARBA00023025"/>
    </source>
</evidence>
<comment type="similarity">
    <text evidence="1">Belongs to the colicins ColE2/ColE8/ColE9 and pyocins S1/S2 family.</text>
</comment>
<dbReference type="InterPro" id="IPR000290">
    <property type="entry name" value="Colicin_pyocin"/>
</dbReference>
<dbReference type="Gene3D" id="1.10.1200.20">
    <property type="entry name" value="Colicin E immunity protein"/>
    <property type="match status" value="1"/>
</dbReference>
<reference evidence="3 4" key="1">
    <citation type="submission" date="2020-07" db="EMBL/GenBank/DDBJ databases">
        <title>Thermoactinomyces phylogeny.</title>
        <authorList>
            <person name="Dunlap C."/>
        </authorList>
    </citation>
    <scope>NUCLEOTIDE SEQUENCE [LARGE SCALE GENOMIC DNA]</scope>
    <source>
        <strain evidence="3 4">AMNI-1</strain>
    </source>
</reference>
<dbReference type="SUPFAM" id="SSF47345">
    <property type="entry name" value="Colicin E immunity proteins"/>
    <property type="match status" value="1"/>
</dbReference>
<protein>
    <submittedName>
        <fullName evidence="3">Bacteriocin immunity protein</fullName>
    </submittedName>
</protein>
<dbReference type="GO" id="GO:0030153">
    <property type="term" value="P:bacteriocin immunity"/>
    <property type="evidence" value="ECO:0007669"/>
    <property type="project" value="UniProtKB-KW"/>
</dbReference>
<sequence>MDKVRTKRQLIELVRRIMNAEGTEEEQDEMLDLLERSVPHPEISDLIFWDDRNLTPEEIVEEALNYQPIITPLPSDRSNK</sequence>
<dbReference type="Pfam" id="PF01320">
    <property type="entry name" value="Colicin_Pyocin"/>
    <property type="match status" value="1"/>
</dbReference>
<dbReference type="GO" id="GO:0015643">
    <property type="term" value="F:toxic substance binding"/>
    <property type="evidence" value="ECO:0007669"/>
    <property type="project" value="InterPro"/>
</dbReference>
<name>A0A7W1XUW1_9BACL</name>
<evidence type="ECO:0000313" key="4">
    <source>
        <dbReference type="Proteomes" id="UP000538292"/>
    </source>
</evidence>
<gene>
    <name evidence="3" type="ORF">H2C83_15340</name>
</gene>
<dbReference type="Proteomes" id="UP000538292">
    <property type="component" value="Unassembled WGS sequence"/>
</dbReference>